<dbReference type="InParanoid" id="A0A2P5FLM8"/>
<evidence type="ECO:0000313" key="3">
    <source>
        <dbReference type="Proteomes" id="UP000237000"/>
    </source>
</evidence>
<proteinExistence type="predicted"/>
<reference evidence="3" key="1">
    <citation type="submission" date="2016-06" db="EMBL/GenBank/DDBJ databases">
        <title>Parallel loss of symbiosis genes in relatives of nitrogen-fixing non-legume Parasponia.</title>
        <authorList>
            <person name="Van Velzen R."/>
            <person name="Holmer R."/>
            <person name="Bu F."/>
            <person name="Rutten L."/>
            <person name="Van Zeijl A."/>
            <person name="Liu W."/>
            <person name="Santuari L."/>
            <person name="Cao Q."/>
            <person name="Sharma T."/>
            <person name="Shen D."/>
            <person name="Roswanjaya Y."/>
            <person name="Wardhani T."/>
            <person name="Kalhor M.S."/>
            <person name="Jansen J."/>
            <person name="Van den Hoogen J."/>
            <person name="Gungor B."/>
            <person name="Hartog M."/>
            <person name="Hontelez J."/>
            <person name="Verver J."/>
            <person name="Yang W.-C."/>
            <person name="Schijlen E."/>
            <person name="Repin R."/>
            <person name="Schilthuizen M."/>
            <person name="Schranz E."/>
            <person name="Heidstra R."/>
            <person name="Miyata K."/>
            <person name="Fedorova E."/>
            <person name="Kohlen W."/>
            <person name="Bisseling T."/>
            <person name="Smit S."/>
            <person name="Geurts R."/>
        </authorList>
    </citation>
    <scope>NUCLEOTIDE SEQUENCE [LARGE SCALE GENOMIC DNA]</scope>
    <source>
        <strain evidence="3">cv. RG33-2</strain>
    </source>
</reference>
<comment type="caution">
    <text evidence="2">The sequence shown here is derived from an EMBL/GenBank/DDBJ whole genome shotgun (WGS) entry which is preliminary data.</text>
</comment>
<feature type="coiled-coil region" evidence="1">
    <location>
        <begin position="108"/>
        <end position="145"/>
    </location>
</feature>
<evidence type="ECO:0000256" key="1">
    <source>
        <dbReference type="SAM" id="Coils"/>
    </source>
</evidence>
<dbReference type="Proteomes" id="UP000237000">
    <property type="component" value="Unassembled WGS sequence"/>
</dbReference>
<protein>
    <submittedName>
        <fullName evidence="2">Uncharacterized protein</fullName>
    </submittedName>
</protein>
<sequence>LLKHPFFLKYSTMGSTVIKEHLILGFGSFGRGHEDDKIPRYLLTPRRFVTAWKFNRETILMDPEIEILTRTDSLVRRIEEWKLDAAIAEMDAEITGETSTKQMSGLKLSREEEMAEEIRALKVALQTEEKRKSELEASIETIESLITYD</sequence>
<gene>
    <name evidence="2" type="ORF">TorRG33x02_056010</name>
</gene>
<dbReference type="AlphaFoldDB" id="A0A2P5FLM8"/>
<keyword evidence="3" id="KW-1185">Reference proteome</keyword>
<accession>A0A2P5FLM8</accession>
<feature type="non-terminal residue" evidence="2">
    <location>
        <position position="1"/>
    </location>
</feature>
<dbReference type="EMBL" id="JXTC01000023">
    <property type="protein sequence ID" value="PON98701.1"/>
    <property type="molecule type" value="Genomic_DNA"/>
</dbReference>
<evidence type="ECO:0000313" key="2">
    <source>
        <dbReference type="EMBL" id="PON98701.1"/>
    </source>
</evidence>
<organism evidence="2 3">
    <name type="scientific">Trema orientale</name>
    <name type="common">Charcoal tree</name>
    <name type="synonym">Celtis orientalis</name>
    <dbReference type="NCBI Taxonomy" id="63057"/>
    <lineage>
        <taxon>Eukaryota</taxon>
        <taxon>Viridiplantae</taxon>
        <taxon>Streptophyta</taxon>
        <taxon>Embryophyta</taxon>
        <taxon>Tracheophyta</taxon>
        <taxon>Spermatophyta</taxon>
        <taxon>Magnoliopsida</taxon>
        <taxon>eudicotyledons</taxon>
        <taxon>Gunneridae</taxon>
        <taxon>Pentapetalae</taxon>
        <taxon>rosids</taxon>
        <taxon>fabids</taxon>
        <taxon>Rosales</taxon>
        <taxon>Cannabaceae</taxon>
        <taxon>Trema</taxon>
    </lineage>
</organism>
<keyword evidence="1" id="KW-0175">Coiled coil</keyword>
<name>A0A2P5FLM8_TREOI</name>